<dbReference type="SUPFAM" id="SSF53187">
    <property type="entry name" value="Zn-dependent exopeptidases"/>
    <property type="match status" value="1"/>
</dbReference>
<dbReference type="AlphaFoldDB" id="A0A1F5R7T6"/>
<dbReference type="InterPro" id="IPR017439">
    <property type="entry name" value="Amidohydrolase"/>
</dbReference>
<dbReference type="PANTHER" id="PTHR11014">
    <property type="entry name" value="PEPTIDASE M20 FAMILY MEMBER"/>
    <property type="match status" value="1"/>
</dbReference>
<dbReference type="Proteomes" id="UP000177230">
    <property type="component" value="Unassembled WGS sequence"/>
</dbReference>
<feature type="binding site" evidence="3">
    <location>
        <position position="162"/>
    </location>
    <ligand>
        <name>Mn(2+)</name>
        <dbReference type="ChEBI" id="CHEBI:29035"/>
        <label>2</label>
    </ligand>
</feature>
<evidence type="ECO:0000256" key="2">
    <source>
        <dbReference type="ARBA" id="ARBA00022801"/>
    </source>
</evidence>
<dbReference type="PANTHER" id="PTHR11014:SF63">
    <property type="entry name" value="METALLOPEPTIDASE, PUTATIVE (AFU_ORTHOLOGUE AFUA_6G09600)-RELATED"/>
    <property type="match status" value="1"/>
</dbReference>
<comment type="similarity">
    <text evidence="1">Belongs to the peptidase M20 family.</text>
</comment>
<dbReference type="SUPFAM" id="SSF55031">
    <property type="entry name" value="Bacterial exopeptidase dimerisation domain"/>
    <property type="match status" value="1"/>
</dbReference>
<proteinExistence type="inferred from homology"/>
<dbReference type="GO" id="GO:0016787">
    <property type="term" value="F:hydrolase activity"/>
    <property type="evidence" value="ECO:0007669"/>
    <property type="project" value="UniProtKB-KW"/>
</dbReference>
<reference evidence="5 6" key="1">
    <citation type="journal article" date="2016" name="Nat. Commun.">
        <title>Thousands of microbial genomes shed light on interconnected biogeochemical processes in an aquifer system.</title>
        <authorList>
            <person name="Anantharaman K."/>
            <person name="Brown C.T."/>
            <person name="Hug L.A."/>
            <person name="Sharon I."/>
            <person name="Castelle C.J."/>
            <person name="Probst A.J."/>
            <person name="Thomas B.C."/>
            <person name="Singh A."/>
            <person name="Wilkins M.J."/>
            <person name="Karaoz U."/>
            <person name="Brodie E.L."/>
            <person name="Williams K.H."/>
            <person name="Hubbard S.S."/>
            <person name="Banfield J.F."/>
        </authorList>
    </citation>
    <scope>NUCLEOTIDE SEQUENCE [LARGE SCALE GENOMIC DNA]</scope>
</reference>
<dbReference type="GO" id="GO:0046872">
    <property type="term" value="F:metal ion binding"/>
    <property type="evidence" value="ECO:0007669"/>
    <property type="project" value="UniProtKB-KW"/>
</dbReference>
<gene>
    <name evidence="5" type="ORF">A2024_09220</name>
</gene>
<feature type="binding site" evidence="3">
    <location>
        <position position="101"/>
    </location>
    <ligand>
        <name>Mn(2+)</name>
        <dbReference type="ChEBI" id="CHEBI:29035"/>
        <label>2</label>
    </ligand>
</feature>
<dbReference type="PIRSF" id="PIRSF005962">
    <property type="entry name" value="Pept_M20D_amidohydro"/>
    <property type="match status" value="1"/>
</dbReference>
<evidence type="ECO:0000313" key="6">
    <source>
        <dbReference type="Proteomes" id="UP000177230"/>
    </source>
</evidence>
<feature type="domain" description="Peptidase M20 dimerisation" evidence="4">
    <location>
        <begin position="185"/>
        <end position="263"/>
    </location>
</feature>
<keyword evidence="3" id="KW-0464">Manganese</keyword>
<dbReference type="Gene3D" id="3.30.70.360">
    <property type="match status" value="1"/>
</dbReference>
<dbReference type="EMBL" id="MFFM01000038">
    <property type="protein sequence ID" value="OGF10517.1"/>
    <property type="molecule type" value="Genomic_DNA"/>
</dbReference>
<dbReference type="InterPro" id="IPR002933">
    <property type="entry name" value="Peptidase_M20"/>
</dbReference>
<comment type="caution">
    <text evidence="5">The sequence shown here is derived from an EMBL/GenBank/DDBJ whole genome shotgun (WGS) entry which is preliminary data.</text>
</comment>
<dbReference type="InterPro" id="IPR036264">
    <property type="entry name" value="Bact_exopeptidase_dim_dom"/>
</dbReference>
<dbReference type="FunFam" id="3.30.70.360:FF:000014">
    <property type="entry name" value="N-acyl-L-amino acid amidohydrolase"/>
    <property type="match status" value="1"/>
</dbReference>
<evidence type="ECO:0000259" key="4">
    <source>
        <dbReference type="Pfam" id="PF07687"/>
    </source>
</evidence>
<keyword evidence="2" id="KW-0378">Hydrolase</keyword>
<accession>A0A1F5R7T6</accession>
<sequence length="389" mass="42238">MIKRPANIDNYVIEWRRHFHKNPELSFGEFQTSRAVAAELKKLGMAVKTRVGGTGVVGLLRGGRKGRTLALRADMDALPVKEENKTSYISKNPGVMHACGHDGHMAMLLGAAKMLSSQRNQIRGQVKFLFQPGEETPPGGALGMIRDGAMEGPKVDAVFALHLDSSLPTGKVGLCRGPMMAASDNFEITIAGKGGHAARPHDCLDPVTAAAQIIMGLQTIVSRKVDPVHPAVVTVGKIRAGSKHNIIPQEAILIGTARTIDPYSTKMMPLWIRQLAEGIARANGLKARVGYERGYPVLFNDPDMVDFCEKAIASRYGKKAPVRITQPMMGGEDMAYFLQKVPGAFLRLGSRQGRETAFPWHHPKFSIDEKSLSLGAGILTEIALNFLSQ</sequence>
<dbReference type="Pfam" id="PF01546">
    <property type="entry name" value="Peptidase_M20"/>
    <property type="match status" value="1"/>
</dbReference>
<dbReference type="Gene3D" id="3.40.630.10">
    <property type="entry name" value="Zn peptidases"/>
    <property type="match status" value="1"/>
</dbReference>
<feature type="binding site" evidence="3">
    <location>
        <position position="361"/>
    </location>
    <ligand>
        <name>Mn(2+)</name>
        <dbReference type="ChEBI" id="CHEBI:29035"/>
        <label>2</label>
    </ligand>
</feature>
<dbReference type="Pfam" id="PF07687">
    <property type="entry name" value="M20_dimer"/>
    <property type="match status" value="1"/>
</dbReference>
<keyword evidence="3" id="KW-0479">Metal-binding</keyword>
<organism evidence="5 6">
    <name type="scientific">Candidatus Edwardsbacteria bacterium GWF2_54_11</name>
    <dbReference type="NCBI Taxonomy" id="1817851"/>
    <lineage>
        <taxon>Bacteria</taxon>
        <taxon>Candidatus Edwardsiibacteriota</taxon>
    </lineage>
</organism>
<evidence type="ECO:0000313" key="5">
    <source>
        <dbReference type="EMBL" id="OGF10517.1"/>
    </source>
</evidence>
<evidence type="ECO:0000256" key="1">
    <source>
        <dbReference type="ARBA" id="ARBA00006153"/>
    </source>
</evidence>
<feature type="binding site" evidence="3">
    <location>
        <position position="135"/>
    </location>
    <ligand>
        <name>Mn(2+)</name>
        <dbReference type="ChEBI" id="CHEBI:29035"/>
        <label>2</label>
    </ligand>
</feature>
<evidence type="ECO:0000256" key="3">
    <source>
        <dbReference type="PIRSR" id="PIRSR005962-1"/>
    </source>
</evidence>
<name>A0A1F5R7T6_9BACT</name>
<feature type="binding site" evidence="3">
    <location>
        <position position="99"/>
    </location>
    <ligand>
        <name>Mn(2+)</name>
        <dbReference type="ChEBI" id="CHEBI:29035"/>
        <label>2</label>
    </ligand>
</feature>
<dbReference type="NCBIfam" id="TIGR01891">
    <property type="entry name" value="amidohydrolases"/>
    <property type="match status" value="1"/>
</dbReference>
<comment type="cofactor">
    <cofactor evidence="3">
        <name>Mn(2+)</name>
        <dbReference type="ChEBI" id="CHEBI:29035"/>
    </cofactor>
    <text evidence="3">The Mn(2+) ion enhances activity.</text>
</comment>
<dbReference type="InterPro" id="IPR011650">
    <property type="entry name" value="Peptidase_M20_dimer"/>
</dbReference>
<protein>
    <recommendedName>
        <fullName evidence="4">Peptidase M20 dimerisation domain-containing protein</fullName>
    </recommendedName>
</protein>